<protein>
    <submittedName>
        <fullName evidence="1">Uncharacterized protein</fullName>
    </submittedName>
</protein>
<feature type="non-terminal residue" evidence="1">
    <location>
        <position position="1"/>
    </location>
</feature>
<comment type="caution">
    <text evidence="1">The sequence shown here is derived from an EMBL/GenBank/DDBJ whole genome shotgun (WGS) entry which is preliminary data.</text>
</comment>
<organism evidence="1 2">
    <name type="scientific">Colletotrichum cuscutae</name>
    <dbReference type="NCBI Taxonomy" id="1209917"/>
    <lineage>
        <taxon>Eukaryota</taxon>
        <taxon>Fungi</taxon>
        <taxon>Dikarya</taxon>
        <taxon>Ascomycota</taxon>
        <taxon>Pezizomycotina</taxon>
        <taxon>Sordariomycetes</taxon>
        <taxon>Hypocreomycetidae</taxon>
        <taxon>Glomerellales</taxon>
        <taxon>Glomerellaceae</taxon>
        <taxon>Colletotrichum</taxon>
        <taxon>Colletotrichum acutatum species complex</taxon>
    </lineage>
</organism>
<name>A0AAI9YDW7_9PEZI</name>
<sequence length="55" mass="6666">LTKFTYFILYKKSNTIKNLVYIFIKVILSNYSLLKEIIFNRNKLFILKFEKSLIS</sequence>
<dbReference type="Proteomes" id="UP001239213">
    <property type="component" value="Unassembled WGS sequence"/>
</dbReference>
<dbReference type="EMBL" id="MPDP01000001">
    <property type="protein sequence ID" value="KAK1499401.1"/>
    <property type="molecule type" value="Genomic_DNA"/>
</dbReference>
<accession>A0AAI9YDW7</accession>
<reference evidence="1" key="1">
    <citation type="submission" date="2016-11" db="EMBL/GenBank/DDBJ databases">
        <title>The genome sequence of Colletotrichum cuscutae.</title>
        <authorList>
            <person name="Baroncelli R."/>
        </authorList>
    </citation>
    <scope>NUCLEOTIDE SEQUENCE</scope>
    <source>
        <strain evidence="1">IMI 304802</strain>
    </source>
</reference>
<dbReference type="AlphaFoldDB" id="A0AAI9YDW7"/>
<proteinExistence type="predicted"/>
<evidence type="ECO:0000313" key="2">
    <source>
        <dbReference type="Proteomes" id="UP001239213"/>
    </source>
</evidence>
<gene>
    <name evidence="1" type="ORF">CCUS01_00125</name>
</gene>
<keyword evidence="2" id="KW-1185">Reference proteome</keyword>
<evidence type="ECO:0000313" key="1">
    <source>
        <dbReference type="EMBL" id="KAK1499401.1"/>
    </source>
</evidence>